<feature type="region of interest" description="Disordered" evidence="1">
    <location>
        <begin position="30"/>
        <end position="160"/>
    </location>
</feature>
<dbReference type="EMBL" id="LIAE01009782">
    <property type="protein sequence ID" value="PAV68272.1"/>
    <property type="molecule type" value="Genomic_DNA"/>
</dbReference>
<feature type="compositionally biased region" description="Basic and acidic residues" evidence="1">
    <location>
        <begin position="146"/>
        <end position="160"/>
    </location>
</feature>
<name>A0A2A2K305_9BILA</name>
<evidence type="ECO:0000256" key="1">
    <source>
        <dbReference type="SAM" id="MobiDB-lite"/>
    </source>
</evidence>
<comment type="caution">
    <text evidence="2">The sequence shown here is derived from an EMBL/GenBank/DDBJ whole genome shotgun (WGS) entry which is preliminary data.</text>
</comment>
<feature type="compositionally biased region" description="Basic and acidic residues" evidence="1">
    <location>
        <begin position="87"/>
        <end position="98"/>
    </location>
</feature>
<keyword evidence="3" id="KW-1185">Reference proteome</keyword>
<organism evidence="2 3">
    <name type="scientific">Diploscapter pachys</name>
    <dbReference type="NCBI Taxonomy" id="2018661"/>
    <lineage>
        <taxon>Eukaryota</taxon>
        <taxon>Metazoa</taxon>
        <taxon>Ecdysozoa</taxon>
        <taxon>Nematoda</taxon>
        <taxon>Chromadorea</taxon>
        <taxon>Rhabditida</taxon>
        <taxon>Rhabditina</taxon>
        <taxon>Rhabditomorpha</taxon>
        <taxon>Rhabditoidea</taxon>
        <taxon>Rhabditidae</taxon>
        <taxon>Diploscapter</taxon>
    </lineage>
</organism>
<dbReference type="Proteomes" id="UP000218231">
    <property type="component" value="Unassembled WGS sequence"/>
</dbReference>
<evidence type="ECO:0000313" key="2">
    <source>
        <dbReference type="EMBL" id="PAV68272.1"/>
    </source>
</evidence>
<accession>A0A2A2K305</accession>
<reference evidence="2 3" key="1">
    <citation type="journal article" date="2017" name="Curr. Biol.">
        <title>Genome architecture and evolution of a unichromosomal asexual nematode.</title>
        <authorList>
            <person name="Fradin H."/>
            <person name="Zegar C."/>
            <person name="Gutwein M."/>
            <person name="Lucas J."/>
            <person name="Kovtun M."/>
            <person name="Corcoran D."/>
            <person name="Baugh L.R."/>
            <person name="Kiontke K."/>
            <person name="Gunsalus K."/>
            <person name="Fitch D.H."/>
            <person name="Piano F."/>
        </authorList>
    </citation>
    <scope>NUCLEOTIDE SEQUENCE [LARGE SCALE GENOMIC DNA]</scope>
    <source>
        <strain evidence="2">PF1309</strain>
    </source>
</reference>
<feature type="compositionally biased region" description="Basic residues" evidence="1">
    <location>
        <begin position="114"/>
        <end position="126"/>
    </location>
</feature>
<gene>
    <name evidence="2" type="ORF">WR25_10641</name>
</gene>
<sequence length="242" mass="26024">MVEEVDQHVGIAAAGAEVDVRNPDRAIATARDARSLRHGRPLRHEGEDIGGGRVGVEHARQQHRGGQGHEPGERHVAHGAPLQACTIRDRRAGDARRQDMRRRHRHGEAISKQDRRRSHQLGRHAHAIGEVGLADPFADGDNDPPPADHRAEAQRDRDGDLHPERDVARALFQPAAIGLDPVDLGGGEVGAGAFIGDDELASIEDEASAPYMAGVSTRRSARPRVTVARAMSTVGSGPGWRA</sequence>
<evidence type="ECO:0000313" key="3">
    <source>
        <dbReference type="Proteomes" id="UP000218231"/>
    </source>
</evidence>
<proteinExistence type="predicted"/>
<protein>
    <submittedName>
        <fullName evidence="2">Uncharacterized protein</fullName>
    </submittedName>
</protein>
<dbReference type="AlphaFoldDB" id="A0A2A2K305"/>